<keyword evidence="2" id="KW-1185">Reference proteome</keyword>
<dbReference type="RefSeq" id="WP_380115838.1">
    <property type="nucleotide sequence ID" value="NZ_JBHSIU010000018.1"/>
</dbReference>
<name>A0ABV9VUC8_9ACTN</name>
<gene>
    <name evidence="1" type="ORF">ACFPIJ_16400</name>
</gene>
<dbReference type="InterPro" id="IPR029058">
    <property type="entry name" value="AB_hydrolase_fold"/>
</dbReference>
<reference evidence="2" key="1">
    <citation type="journal article" date="2019" name="Int. J. Syst. Evol. Microbiol.">
        <title>The Global Catalogue of Microorganisms (GCM) 10K type strain sequencing project: providing services to taxonomists for standard genome sequencing and annotation.</title>
        <authorList>
            <consortium name="The Broad Institute Genomics Platform"/>
            <consortium name="The Broad Institute Genome Sequencing Center for Infectious Disease"/>
            <person name="Wu L."/>
            <person name="Ma J."/>
        </authorList>
    </citation>
    <scope>NUCLEOTIDE SEQUENCE [LARGE SCALE GENOMIC DNA]</scope>
    <source>
        <strain evidence="2">CGMCC 4.7152</strain>
    </source>
</reference>
<proteinExistence type="predicted"/>
<dbReference type="SUPFAM" id="SSF53474">
    <property type="entry name" value="alpha/beta-Hydrolases"/>
    <property type="match status" value="1"/>
</dbReference>
<evidence type="ECO:0000313" key="2">
    <source>
        <dbReference type="Proteomes" id="UP001595912"/>
    </source>
</evidence>
<dbReference type="EMBL" id="JBHSIU010000018">
    <property type="protein sequence ID" value="MFC4999414.1"/>
    <property type="molecule type" value="Genomic_DNA"/>
</dbReference>
<organism evidence="1 2">
    <name type="scientific">Dactylosporangium cerinum</name>
    <dbReference type="NCBI Taxonomy" id="1434730"/>
    <lineage>
        <taxon>Bacteria</taxon>
        <taxon>Bacillati</taxon>
        <taxon>Actinomycetota</taxon>
        <taxon>Actinomycetes</taxon>
        <taxon>Micromonosporales</taxon>
        <taxon>Micromonosporaceae</taxon>
        <taxon>Dactylosporangium</taxon>
    </lineage>
</organism>
<protein>
    <recommendedName>
        <fullName evidence="3">Alpha/beta hydrolase</fullName>
    </recommendedName>
</protein>
<dbReference type="Proteomes" id="UP001595912">
    <property type="component" value="Unassembled WGS sequence"/>
</dbReference>
<evidence type="ECO:0008006" key="3">
    <source>
        <dbReference type="Google" id="ProtNLM"/>
    </source>
</evidence>
<evidence type="ECO:0000313" key="1">
    <source>
        <dbReference type="EMBL" id="MFC4999414.1"/>
    </source>
</evidence>
<comment type="caution">
    <text evidence="1">The sequence shown here is derived from an EMBL/GenBank/DDBJ whole genome shotgun (WGS) entry which is preliminary data.</text>
</comment>
<sequence>MSAPGIRNVVLVHGGFVDGSGWQSVHRLLTADGYTDYRVAERSPRPLRGRRRRPAALRVAAAFAELAQAI</sequence>
<accession>A0ABV9VUC8</accession>